<dbReference type="SUPFAM" id="SSF56672">
    <property type="entry name" value="DNA/RNA polymerases"/>
    <property type="match status" value="1"/>
</dbReference>
<evidence type="ECO:0000313" key="2">
    <source>
        <dbReference type="EMBL" id="MBX8632663.1"/>
    </source>
</evidence>
<dbReference type="Pfam" id="PF00078">
    <property type="entry name" value="RVT_1"/>
    <property type="match status" value="1"/>
</dbReference>
<protein>
    <submittedName>
        <fullName evidence="2">Group II intron reverse transcriptase/maturase</fullName>
        <ecNumber evidence="2">2.7.7.49</ecNumber>
    </submittedName>
</protein>
<evidence type="ECO:0000259" key="1">
    <source>
        <dbReference type="PROSITE" id="PS50878"/>
    </source>
</evidence>
<feature type="domain" description="Reverse transcriptase" evidence="1">
    <location>
        <begin position="73"/>
        <end position="301"/>
    </location>
</feature>
<dbReference type="InterPro" id="IPR000477">
    <property type="entry name" value="RT_dom"/>
</dbReference>
<dbReference type="InterPro" id="IPR043502">
    <property type="entry name" value="DNA/RNA_pol_sf"/>
</dbReference>
<dbReference type="Proteomes" id="UP000716004">
    <property type="component" value="Unassembled WGS sequence"/>
</dbReference>
<dbReference type="EC" id="2.7.7.49" evidence="2"/>
<dbReference type="AlphaFoldDB" id="A0A8J7YU08"/>
<keyword evidence="2" id="KW-0695">RNA-directed DNA polymerase</keyword>
<proteinExistence type="predicted"/>
<reference evidence="2" key="1">
    <citation type="submission" date="2021-04" db="EMBL/GenBank/DDBJ databases">
        <title>Genomic insights into ecological role and evolution of a novel Thermoplasmata order Candidatus Sysuiplasmatales.</title>
        <authorList>
            <person name="Yuan Y."/>
        </authorList>
    </citation>
    <scope>NUCLEOTIDE SEQUENCE</scope>
    <source>
        <strain evidence="2">YP2-bin.285</strain>
    </source>
</reference>
<dbReference type="EMBL" id="JAGVSJ010000047">
    <property type="protein sequence ID" value="MBX8632663.1"/>
    <property type="molecule type" value="Genomic_DNA"/>
</dbReference>
<evidence type="ECO:0000313" key="3">
    <source>
        <dbReference type="Proteomes" id="UP000716004"/>
    </source>
</evidence>
<keyword evidence="2" id="KW-0808">Transferase</keyword>
<sequence>MDKKVSELQQSLYRAAKADGTRRFYSLYDKLCREDIMQEAWNRVKANRGSAGIDGRTIEDVEREGVDAFLKHTAEELRTHAYKPSPVRRVWIPKPNGKMRGLGIPTVKDRVVQTAVRLLLEPIFEQDFEPNSYGFRPGKSPLDAVTETVRWLNFGYEHIIDADITACFDNIPKGELIEQITGRIADGSILHMIKQWIETGVMEGGIVSHTEQGTPQGSPISPLLANVFLDRLDKEWKQYGRSTDTHLVRFADDFIIMGKQEMAEHLHRLETIIAGMKLTLSGEKTRVVEAEKGFDFLGFRFVRHYSVRRKKRVTRWFPSGRSRERIREKLRSLTQTDRLSNRSPYDARNEVIVVLRGWGEYYRHSMSSVILGQI</sequence>
<organism evidence="2 3">
    <name type="scientific">Candidatus Sysuiplasma superficiale</name>
    <dbReference type="NCBI Taxonomy" id="2823368"/>
    <lineage>
        <taxon>Archaea</taxon>
        <taxon>Methanobacteriati</taxon>
        <taxon>Thermoplasmatota</taxon>
        <taxon>Thermoplasmata</taxon>
        <taxon>Candidatus Sysuiplasmatales</taxon>
        <taxon>Candidatus Sysuiplasmataceae</taxon>
        <taxon>Candidatus Sysuiplasma</taxon>
    </lineage>
</organism>
<comment type="caution">
    <text evidence="2">The sequence shown here is derived from an EMBL/GenBank/DDBJ whole genome shotgun (WGS) entry which is preliminary data.</text>
</comment>
<dbReference type="InterPro" id="IPR030931">
    <property type="entry name" value="Group_II_RT_mat"/>
</dbReference>
<dbReference type="NCBIfam" id="TIGR04416">
    <property type="entry name" value="group_II_RT_mat"/>
    <property type="match status" value="1"/>
</dbReference>
<keyword evidence="2" id="KW-0548">Nucleotidyltransferase</keyword>
<dbReference type="PANTHER" id="PTHR34047:SF8">
    <property type="entry name" value="PROTEIN YKFC"/>
    <property type="match status" value="1"/>
</dbReference>
<dbReference type="GO" id="GO:0003964">
    <property type="term" value="F:RNA-directed DNA polymerase activity"/>
    <property type="evidence" value="ECO:0007669"/>
    <property type="project" value="UniProtKB-KW"/>
</dbReference>
<dbReference type="InterPro" id="IPR051083">
    <property type="entry name" value="GrpII_Intron_Splice-Mob/Def"/>
</dbReference>
<gene>
    <name evidence="2" type="primary">ltrA</name>
    <name evidence="2" type="ORF">J9259_09165</name>
</gene>
<dbReference type="PROSITE" id="PS50878">
    <property type="entry name" value="RT_POL"/>
    <property type="match status" value="1"/>
</dbReference>
<dbReference type="CDD" id="cd01651">
    <property type="entry name" value="RT_G2_intron"/>
    <property type="match status" value="1"/>
</dbReference>
<dbReference type="PANTHER" id="PTHR34047">
    <property type="entry name" value="NUCLEAR INTRON MATURASE 1, MITOCHONDRIAL-RELATED"/>
    <property type="match status" value="1"/>
</dbReference>
<accession>A0A8J7YU08</accession>
<name>A0A8J7YU08_9ARCH</name>